<dbReference type="Proteomes" id="UP001604336">
    <property type="component" value="Unassembled WGS sequence"/>
</dbReference>
<evidence type="ECO:0000256" key="1">
    <source>
        <dbReference type="SAM" id="MobiDB-lite"/>
    </source>
</evidence>
<dbReference type="AlphaFoldDB" id="A0ABD1TZ98"/>
<sequence length="116" mass="13733">MRQGASEPLQSHLNYLNEEMLFCERISNTESLSALKRGLNMNLLFWRDVRNKNPTTFDHLVEMIMEEITNEYMIYHRNRGRVVPSPVQGTGYGRGKRRSLYHQQPRRRNYPTDSTS</sequence>
<feature type="region of interest" description="Disordered" evidence="1">
    <location>
        <begin position="83"/>
        <end position="116"/>
    </location>
</feature>
<keyword evidence="3" id="KW-1185">Reference proteome</keyword>
<comment type="caution">
    <text evidence="2">The sequence shown here is derived from an EMBL/GenBank/DDBJ whole genome shotgun (WGS) entry which is preliminary data.</text>
</comment>
<dbReference type="EMBL" id="JBFOLK010000004">
    <property type="protein sequence ID" value="KAL2518057.1"/>
    <property type="molecule type" value="Genomic_DNA"/>
</dbReference>
<organism evidence="2 3">
    <name type="scientific">Abeliophyllum distichum</name>
    <dbReference type="NCBI Taxonomy" id="126358"/>
    <lineage>
        <taxon>Eukaryota</taxon>
        <taxon>Viridiplantae</taxon>
        <taxon>Streptophyta</taxon>
        <taxon>Embryophyta</taxon>
        <taxon>Tracheophyta</taxon>
        <taxon>Spermatophyta</taxon>
        <taxon>Magnoliopsida</taxon>
        <taxon>eudicotyledons</taxon>
        <taxon>Gunneridae</taxon>
        <taxon>Pentapetalae</taxon>
        <taxon>asterids</taxon>
        <taxon>lamiids</taxon>
        <taxon>Lamiales</taxon>
        <taxon>Oleaceae</taxon>
        <taxon>Forsythieae</taxon>
        <taxon>Abeliophyllum</taxon>
    </lineage>
</organism>
<evidence type="ECO:0000313" key="2">
    <source>
        <dbReference type="EMBL" id="KAL2518057.1"/>
    </source>
</evidence>
<accession>A0ABD1TZ98</accession>
<gene>
    <name evidence="2" type="ORF">Adt_14304</name>
</gene>
<feature type="compositionally biased region" description="Basic residues" evidence="1">
    <location>
        <begin position="94"/>
        <end position="109"/>
    </location>
</feature>
<protein>
    <submittedName>
        <fullName evidence="2">Uncharacterized protein</fullName>
    </submittedName>
</protein>
<reference evidence="3" key="1">
    <citation type="submission" date="2024-07" db="EMBL/GenBank/DDBJ databases">
        <title>Two chromosome-level genome assemblies of Korean endemic species Abeliophyllum distichum and Forsythia ovata (Oleaceae).</title>
        <authorList>
            <person name="Jang H."/>
        </authorList>
    </citation>
    <scope>NUCLEOTIDE SEQUENCE [LARGE SCALE GENOMIC DNA]</scope>
</reference>
<evidence type="ECO:0000313" key="3">
    <source>
        <dbReference type="Proteomes" id="UP001604336"/>
    </source>
</evidence>
<proteinExistence type="predicted"/>
<name>A0ABD1TZ98_9LAMI</name>